<reference evidence="2 3" key="1">
    <citation type="submission" date="2024-06" db="EMBL/GenBank/DDBJ databases">
        <title>The Natural Products Discovery Center: Release of the First 8490 Sequenced Strains for Exploring Actinobacteria Biosynthetic Diversity.</title>
        <authorList>
            <person name="Kalkreuter E."/>
            <person name="Kautsar S.A."/>
            <person name="Yang D."/>
            <person name="Bader C.D."/>
            <person name="Teijaro C.N."/>
            <person name="Fluegel L."/>
            <person name="Davis C.M."/>
            <person name="Simpson J.R."/>
            <person name="Lauterbach L."/>
            <person name="Steele A.D."/>
            <person name="Gui C."/>
            <person name="Meng S."/>
            <person name="Li G."/>
            <person name="Viehrig K."/>
            <person name="Ye F."/>
            <person name="Su P."/>
            <person name="Kiefer A.F."/>
            <person name="Nichols A."/>
            <person name="Cepeda A.J."/>
            <person name="Yan W."/>
            <person name="Fan B."/>
            <person name="Jiang Y."/>
            <person name="Adhikari A."/>
            <person name="Zheng C.-J."/>
            <person name="Schuster L."/>
            <person name="Cowan T.M."/>
            <person name="Smanski M.J."/>
            <person name="Chevrette M.G."/>
            <person name="De Carvalho L.P.S."/>
            <person name="Shen B."/>
        </authorList>
    </citation>
    <scope>NUCLEOTIDE SEQUENCE [LARGE SCALE GENOMIC DNA]</scope>
    <source>
        <strain evidence="2 3">NPDC005137</strain>
    </source>
</reference>
<accession>A0ABV2UGS5</accession>
<organism evidence="2 3">
    <name type="scientific">Streptomyces sp. 900116325</name>
    <dbReference type="NCBI Taxonomy" id="3154295"/>
    <lineage>
        <taxon>Bacteria</taxon>
        <taxon>Bacillati</taxon>
        <taxon>Actinomycetota</taxon>
        <taxon>Actinomycetes</taxon>
        <taxon>Kitasatosporales</taxon>
        <taxon>Streptomycetaceae</taxon>
        <taxon>Streptomyces</taxon>
    </lineage>
</organism>
<evidence type="ECO:0000313" key="2">
    <source>
        <dbReference type="EMBL" id="MET8437040.1"/>
    </source>
</evidence>
<gene>
    <name evidence="2" type="ORF">ABZV61_30610</name>
</gene>
<evidence type="ECO:0000313" key="3">
    <source>
        <dbReference type="Proteomes" id="UP001550044"/>
    </source>
</evidence>
<proteinExistence type="predicted"/>
<name>A0ABV2UGS5_9ACTN</name>
<dbReference type="RefSeq" id="WP_356500534.1">
    <property type="nucleotide sequence ID" value="NZ_JBEXIP010000032.1"/>
</dbReference>
<comment type="caution">
    <text evidence="2">The sequence shown here is derived from an EMBL/GenBank/DDBJ whole genome shotgun (WGS) entry which is preliminary data.</text>
</comment>
<keyword evidence="3" id="KW-1185">Reference proteome</keyword>
<protein>
    <submittedName>
        <fullName evidence="2">Uncharacterized protein</fullName>
    </submittedName>
</protein>
<feature type="region of interest" description="Disordered" evidence="1">
    <location>
        <begin position="23"/>
        <end position="44"/>
    </location>
</feature>
<evidence type="ECO:0000256" key="1">
    <source>
        <dbReference type="SAM" id="MobiDB-lite"/>
    </source>
</evidence>
<dbReference type="Proteomes" id="UP001550044">
    <property type="component" value="Unassembled WGS sequence"/>
</dbReference>
<dbReference type="EMBL" id="JBEXIP010000032">
    <property type="protein sequence ID" value="MET8437040.1"/>
    <property type="molecule type" value="Genomic_DNA"/>
</dbReference>
<sequence>MAPSIPFEAGLGVSLLPRLAAEQSSADVQLHPRHPEPEQAAAGHDLLGDLPGEVARVALDQAPPSGFGGAGPASARGR</sequence>